<name>A0A538U2H1_UNCEI</name>
<dbReference type="SUPFAM" id="SSF51735">
    <property type="entry name" value="NAD(P)-binding Rossmann-fold domains"/>
    <property type="match status" value="1"/>
</dbReference>
<dbReference type="PRINTS" id="PR00080">
    <property type="entry name" value="SDRFAMILY"/>
</dbReference>
<sequence>MRFTDQVVVVTGAGYGIGRGVAEAFAREGARVVLAGRSTEKLAEVEAALESGPARPLVMPTDVRVESEVDRLIATTREKLGRLDVLVNNAGIAGPTSLARDLALADWDDTLRVNLTGAFLCARRAAAVMMSAKRGAIVNISSVAGRMGYPLRTPYAASKWGMIGLSHSLAAELGPYGVRVNAVLPGSTEGERMERVITARANAEGRTNDEARQWFVKDIPLQRMVTRDEVARAVLFLASDDASGITGQAFSVCGGYQMR</sequence>
<evidence type="ECO:0000313" key="3">
    <source>
        <dbReference type="EMBL" id="TMQ70100.1"/>
    </source>
</evidence>
<feature type="domain" description="Ketoreductase" evidence="2">
    <location>
        <begin position="6"/>
        <end position="186"/>
    </location>
</feature>
<evidence type="ECO:0000256" key="1">
    <source>
        <dbReference type="ARBA" id="ARBA00006484"/>
    </source>
</evidence>
<dbReference type="EMBL" id="VBPA01000234">
    <property type="protein sequence ID" value="TMQ70100.1"/>
    <property type="molecule type" value="Genomic_DNA"/>
</dbReference>
<dbReference type="InterPro" id="IPR020904">
    <property type="entry name" value="Sc_DH/Rdtase_CS"/>
</dbReference>
<comment type="similarity">
    <text evidence="1">Belongs to the short-chain dehydrogenases/reductases (SDR) family.</text>
</comment>
<dbReference type="PRINTS" id="PR00081">
    <property type="entry name" value="GDHRDH"/>
</dbReference>
<dbReference type="GO" id="GO:0016616">
    <property type="term" value="F:oxidoreductase activity, acting on the CH-OH group of donors, NAD or NADP as acceptor"/>
    <property type="evidence" value="ECO:0007669"/>
    <property type="project" value="UniProtKB-ARBA"/>
</dbReference>
<accession>A0A538U2H1</accession>
<dbReference type="Proteomes" id="UP000319836">
    <property type="component" value="Unassembled WGS sequence"/>
</dbReference>
<dbReference type="InterPro" id="IPR036291">
    <property type="entry name" value="NAD(P)-bd_dom_sf"/>
</dbReference>
<dbReference type="AlphaFoldDB" id="A0A538U2H1"/>
<dbReference type="GO" id="GO:0030497">
    <property type="term" value="P:fatty acid elongation"/>
    <property type="evidence" value="ECO:0007669"/>
    <property type="project" value="TreeGrafter"/>
</dbReference>
<dbReference type="FunFam" id="3.40.50.720:FF:000084">
    <property type="entry name" value="Short-chain dehydrogenase reductase"/>
    <property type="match status" value="1"/>
</dbReference>
<evidence type="ECO:0000313" key="4">
    <source>
        <dbReference type="Proteomes" id="UP000319836"/>
    </source>
</evidence>
<gene>
    <name evidence="3" type="ORF">E6K80_09595</name>
</gene>
<dbReference type="Pfam" id="PF13561">
    <property type="entry name" value="adh_short_C2"/>
    <property type="match status" value="1"/>
</dbReference>
<reference evidence="3 4" key="1">
    <citation type="journal article" date="2019" name="Nat. Microbiol.">
        <title>Mediterranean grassland soil C-N compound turnover is dependent on rainfall and depth, and is mediated by genomically divergent microorganisms.</title>
        <authorList>
            <person name="Diamond S."/>
            <person name="Andeer P.F."/>
            <person name="Li Z."/>
            <person name="Crits-Christoph A."/>
            <person name="Burstein D."/>
            <person name="Anantharaman K."/>
            <person name="Lane K.R."/>
            <person name="Thomas B.C."/>
            <person name="Pan C."/>
            <person name="Northen T.R."/>
            <person name="Banfield J.F."/>
        </authorList>
    </citation>
    <scope>NUCLEOTIDE SEQUENCE [LARGE SCALE GENOMIC DNA]</scope>
    <source>
        <strain evidence="3">WS_10</strain>
    </source>
</reference>
<dbReference type="CDD" id="cd05233">
    <property type="entry name" value="SDR_c"/>
    <property type="match status" value="1"/>
</dbReference>
<dbReference type="NCBIfam" id="NF009466">
    <property type="entry name" value="PRK12826.1-2"/>
    <property type="match status" value="1"/>
</dbReference>
<dbReference type="PANTHER" id="PTHR42760:SF40">
    <property type="entry name" value="3-OXOACYL-[ACYL-CARRIER-PROTEIN] REDUCTASE, CHLOROPLASTIC"/>
    <property type="match status" value="1"/>
</dbReference>
<protein>
    <submittedName>
        <fullName evidence="3">SDR family oxidoreductase</fullName>
    </submittedName>
</protein>
<comment type="caution">
    <text evidence="3">The sequence shown here is derived from an EMBL/GenBank/DDBJ whole genome shotgun (WGS) entry which is preliminary data.</text>
</comment>
<dbReference type="Gene3D" id="3.40.50.720">
    <property type="entry name" value="NAD(P)-binding Rossmann-like Domain"/>
    <property type="match status" value="1"/>
</dbReference>
<dbReference type="PANTHER" id="PTHR42760">
    <property type="entry name" value="SHORT-CHAIN DEHYDROGENASES/REDUCTASES FAMILY MEMBER"/>
    <property type="match status" value="1"/>
</dbReference>
<evidence type="ECO:0000259" key="2">
    <source>
        <dbReference type="SMART" id="SM00822"/>
    </source>
</evidence>
<dbReference type="InterPro" id="IPR002347">
    <property type="entry name" value="SDR_fam"/>
</dbReference>
<proteinExistence type="inferred from homology"/>
<dbReference type="InterPro" id="IPR057326">
    <property type="entry name" value="KR_dom"/>
</dbReference>
<dbReference type="NCBIfam" id="NF005559">
    <property type="entry name" value="PRK07231.1"/>
    <property type="match status" value="1"/>
</dbReference>
<dbReference type="SMART" id="SM00822">
    <property type="entry name" value="PKS_KR"/>
    <property type="match status" value="1"/>
</dbReference>
<organism evidence="3 4">
    <name type="scientific">Eiseniibacteriota bacterium</name>
    <dbReference type="NCBI Taxonomy" id="2212470"/>
    <lineage>
        <taxon>Bacteria</taxon>
        <taxon>Candidatus Eiseniibacteriota</taxon>
    </lineage>
</organism>
<dbReference type="PROSITE" id="PS00061">
    <property type="entry name" value="ADH_SHORT"/>
    <property type="match status" value="1"/>
</dbReference>